<keyword evidence="1" id="KW-0812">Transmembrane</keyword>
<dbReference type="RefSeq" id="WP_248955882.1">
    <property type="nucleotide sequence ID" value="NZ_JAKIKU010000006.1"/>
</dbReference>
<sequence>MWWRLVFITLAYILLAAHFIRYGQINLAVLCTMLPLLALLKNNLINRILQLGLLAGTFGVWGVVTFQYIDLRISMQQDWYLLAVIMGSVIGFSLFSSYCINGLVKPPKHKNCLFR</sequence>
<evidence type="ECO:0000313" key="3">
    <source>
        <dbReference type="Proteomes" id="UP001202134"/>
    </source>
</evidence>
<proteinExistence type="predicted"/>
<evidence type="ECO:0008006" key="4">
    <source>
        <dbReference type="Google" id="ProtNLM"/>
    </source>
</evidence>
<dbReference type="EMBL" id="JAKIKU010000006">
    <property type="protein sequence ID" value="MCL1046078.1"/>
    <property type="molecule type" value="Genomic_DNA"/>
</dbReference>
<comment type="caution">
    <text evidence="2">The sequence shown here is derived from an EMBL/GenBank/DDBJ whole genome shotgun (WGS) entry which is preliminary data.</text>
</comment>
<protein>
    <recommendedName>
        <fullName evidence="4">Integral membrane protein</fullName>
    </recommendedName>
</protein>
<reference evidence="2 3" key="1">
    <citation type="submission" date="2022-01" db="EMBL/GenBank/DDBJ databases">
        <title>Whole genome-based taxonomy of the Shewanellaceae.</title>
        <authorList>
            <person name="Martin-Rodriguez A.J."/>
        </authorList>
    </citation>
    <scope>NUCLEOTIDE SEQUENCE [LARGE SCALE GENOMIC DNA]</scope>
    <source>
        <strain evidence="2 3">DSM 24955</strain>
    </source>
</reference>
<name>A0ABT0KQH3_9GAMM</name>
<feature type="transmembrane region" description="Helical" evidence="1">
    <location>
        <begin position="6"/>
        <end position="39"/>
    </location>
</feature>
<feature type="transmembrane region" description="Helical" evidence="1">
    <location>
        <begin position="81"/>
        <end position="100"/>
    </location>
</feature>
<evidence type="ECO:0000256" key="1">
    <source>
        <dbReference type="SAM" id="Phobius"/>
    </source>
</evidence>
<feature type="transmembrane region" description="Helical" evidence="1">
    <location>
        <begin position="51"/>
        <end position="69"/>
    </location>
</feature>
<dbReference type="Proteomes" id="UP001202134">
    <property type="component" value="Unassembled WGS sequence"/>
</dbReference>
<keyword evidence="1" id="KW-0472">Membrane</keyword>
<keyword evidence="1" id="KW-1133">Transmembrane helix</keyword>
<keyword evidence="3" id="KW-1185">Reference proteome</keyword>
<organism evidence="2 3">
    <name type="scientific">Shewanella electrodiphila</name>
    <dbReference type="NCBI Taxonomy" id="934143"/>
    <lineage>
        <taxon>Bacteria</taxon>
        <taxon>Pseudomonadati</taxon>
        <taxon>Pseudomonadota</taxon>
        <taxon>Gammaproteobacteria</taxon>
        <taxon>Alteromonadales</taxon>
        <taxon>Shewanellaceae</taxon>
        <taxon>Shewanella</taxon>
    </lineage>
</organism>
<accession>A0ABT0KQH3</accession>
<gene>
    <name evidence="2" type="ORF">L2737_12165</name>
</gene>
<evidence type="ECO:0000313" key="2">
    <source>
        <dbReference type="EMBL" id="MCL1046078.1"/>
    </source>
</evidence>